<evidence type="ECO:0000256" key="8">
    <source>
        <dbReference type="ARBA" id="ARBA00023012"/>
    </source>
</evidence>
<reference evidence="11 12" key="1">
    <citation type="submission" date="2020-08" db="EMBL/GenBank/DDBJ databases">
        <title>Genemic of Streptomyces polyaspartic.</title>
        <authorList>
            <person name="Liu W."/>
        </authorList>
    </citation>
    <scope>NUCLEOTIDE SEQUENCE [LARGE SCALE GENOMIC DNA]</scope>
    <source>
        <strain evidence="11 12">TRM66268-LWL</strain>
    </source>
</reference>
<evidence type="ECO:0000256" key="2">
    <source>
        <dbReference type="ARBA" id="ARBA00012438"/>
    </source>
</evidence>
<gene>
    <name evidence="11" type="ORF">H9Y04_38190</name>
</gene>
<evidence type="ECO:0000259" key="10">
    <source>
        <dbReference type="SMART" id="SM00387"/>
    </source>
</evidence>
<comment type="catalytic activity">
    <reaction evidence="1">
        <text>ATP + protein L-histidine = ADP + protein N-phospho-L-histidine.</text>
        <dbReference type="EC" id="2.7.13.3"/>
    </reaction>
</comment>
<keyword evidence="6 11" id="KW-0418">Kinase</keyword>
<feature type="domain" description="Histidine kinase/HSP90-like ATPase" evidence="10">
    <location>
        <begin position="289"/>
        <end position="384"/>
    </location>
</feature>
<evidence type="ECO:0000256" key="9">
    <source>
        <dbReference type="SAM" id="Phobius"/>
    </source>
</evidence>
<dbReference type="Gene3D" id="3.30.565.10">
    <property type="entry name" value="Histidine kinase-like ATPase, C-terminal domain"/>
    <property type="match status" value="1"/>
</dbReference>
<dbReference type="SMART" id="SM00387">
    <property type="entry name" value="HATPase_c"/>
    <property type="match status" value="1"/>
</dbReference>
<keyword evidence="8" id="KW-0902">Two-component regulatory system</keyword>
<dbReference type="RefSeq" id="WP_187818796.1">
    <property type="nucleotide sequence ID" value="NZ_JACTVJ010000025.1"/>
</dbReference>
<feature type="transmembrane region" description="Helical" evidence="9">
    <location>
        <begin position="145"/>
        <end position="162"/>
    </location>
</feature>
<keyword evidence="9" id="KW-0812">Transmembrane</keyword>
<feature type="transmembrane region" description="Helical" evidence="9">
    <location>
        <begin position="84"/>
        <end position="101"/>
    </location>
</feature>
<keyword evidence="9" id="KW-0472">Membrane</keyword>
<evidence type="ECO:0000256" key="7">
    <source>
        <dbReference type="ARBA" id="ARBA00022840"/>
    </source>
</evidence>
<dbReference type="EMBL" id="JACTVJ010000025">
    <property type="protein sequence ID" value="MBC9718370.1"/>
    <property type="molecule type" value="Genomic_DNA"/>
</dbReference>
<dbReference type="Pfam" id="PF07730">
    <property type="entry name" value="HisKA_3"/>
    <property type="match status" value="1"/>
</dbReference>
<dbReference type="PANTHER" id="PTHR24421">
    <property type="entry name" value="NITRATE/NITRITE SENSOR PROTEIN NARX-RELATED"/>
    <property type="match status" value="1"/>
</dbReference>
<keyword evidence="12" id="KW-1185">Reference proteome</keyword>
<keyword evidence="9" id="KW-1133">Transmembrane helix</keyword>
<evidence type="ECO:0000256" key="3">
    <source>
        <dbReference type="ARBA" id="ARBA00022553"/>
    </source>
</evidence>
<dbReference type="SUPFAM" id="SSF55874">
    <property type="entry name" value="ATPase domain of HSP90 chaperone/DNA topoisomerase II/histidine kinase"/>
    <property type="match status" value="1"/>
</dbReference>
<evidence type="ECO:0000256" key="5">
    <source>
        <dbReference type="ARBA" id="ARBA00022741"/>
    </source>
</evidence>
<evidence type="ECO:0000313" key="12">
    <source>
        <dbReference type="Proteomes" id="UP000642284"/>
    </source>
</evidence>
<dbReference type="Gene3D" id="1.20.5.1930">
    <property type="match status" value="1"/>
</dbReference>
<organism evidence="11 12">
    <name type="scientific">Streptomyces polyasparticus</name>
    <dbReference type="NCBI Taxonomy" id="2767826"/>
    <lineage>
        <taxon>Bacteria</taxon>
        <taxon>Bacillati</taxon>
        <taxon>Actinomycetota</taxon>
        <taxon>Actinomycetes</taxon>
        <taxon>Kitasatosporales</taxon>
        <taxon>Streptomycetaceae</taxon>
        <taxon>Streptomyces</taxon>
    </lineage>
</organism>
<evidence type="ECO:0000313" key="11">
    <source>
        <dbReference type="EMBL" id="MBC9718370.1"/>
    </source>
</evidence>
<keyword evidence="3" id="KW-0597">Phosphoprotein</keyword>
<sequence length="384" mass="41054">MTRTSWLRWPARESLTRERLGRQRLLLAWCGRVAIAGFVLWNVISEPASPTWASAVDVVVLLVCAGVWQLYLRTTLDHVLGPSLALLAVLVGGAIGAQAAGMETVGMGVWCAAIVLALKRLPLAVALGSAVLAYGGFVPVSESSWTRTLLTAATFCLVGYVLRLDAEGRGRERQLIEQERAALAAEAESAALTERARIAREIHDVLAHSLSAQLVHLEAARLLVERDAPKEQVLARVVAARGMAREGLAETRQALSALRGDMAPVEHFLRALDDVEVEVTGTPRLLSAEASQTVRRVAQEALTNVRKHAPGASVRLRFSYEEGEAALEVRDFGGARPDGELAATGSGYGLRGMRERAELLGGSLEAGPVEGGGGGFVVRLRVPE</sequence>
<keyword evidence="4" id="KW-0808">Transferase</keyword>
<dbReference type="PANTHER" id="PTHR24421:SF10">
    <property type="entry name" value="NITRATE_NITRITE SENSOR PROTEIN NARQ"/>
    <property type="match status" value="1"/>
</dbReference>
<dbReference type="InterPro" id="IPR036890">
    <property type="entry name" value="HATPase_C_sf"/>
</dbReference>
<dbReference type="GO" id="GO:0016301">
    <property type="term" value="F:kinase activity"/>
    <property type="evidence" value="ECO:0007669"/>
    <property type="project" value="UniProtKB-KW"/>
</dbReference>
<dbReference type="CDD" id="cd16917">
    <property type="entry name" value="HATPase_UhpB-NarQ-NarX-like"/>
    <property type="match status" value="1"/>
</dbReference>
<dbReference type="InterPro" id="IPR011712">
    <property type="entry name" value="Sig_transdc_His_kin_sub3_dim/P"/>
</dbReference>
<dbReference type="EC" id="2.7.13.3" evidence="2"/>
<comment type="caution">
    <text evidence="11">The sequence shown here is derived from an EMBL/GenBank/DDBJ whole genome shotgun (WGS) entry which is preliminary data.</text>
</comment>
<name>A0ABR7SS90_9ACTN</name>
<feature type="transmembrane region" description="Helical" evidence="9">
    <location>
        <begin position="25"/>
        <end position="44"/>
    </location>
</feature>
<keyword evidence="5" id="KW-0547">Nucleotide-binding</keyword>
<dbReference type="Proteomes" id="UP000642284">
    <property type="component" value="Unassembled WGS sequence"/>
</dbReference>
<proteinExistence type="predicted"/>
<dbReference type="InterPro" id="IPR050482">
    <property type="entry name" value="Sensor_HK_TwoCompSys"/>
</dbReference>
<dbReference type="Pfam" id="PF02518">
    <property type="entry name" value="HATPase_c"/>
    <property type="match status" value="1"/>
</dbReference>
<accession>A0ABR7SS90</accession>
<evidence type="ECO:0000256" key="4">
    <source>
        <dbReference type="ARBA" id="ARBA00022679"/>
    </source>
</evidence>
<evidence type="ECO:0000256" key="6">
    <source>
        <dbReference type="ARBA" id="ARBA00022777"/>
    </source>
</evidence>
<evidence type="ECO:0000256" key="1">
    <source>
        <dbReference type="ARBA" id="ARBA00000085"/>
    </source>
</evidence>
<keyword evidence="7" id="KW-0067">ATP-binding</keyword>
<dbReference type="InterPro" id="IPR003594">
    <property type="entry name" value="HATPase_dom"/>
</dbReference>
<feature type="transmembrane region" description="Helical" evidence="9">
    <location>
        <begin position="50"/>
        <end position="72"/>
    </location>
</feature>
<feature type="transmembrane region" description="Helical" evidence="9">
    <location>
        <begin position="107"/>
        <end position="133"/>
    </location>
</feature>
<protein>
    <recommendedName>
        <fullName evidence="2">histidine kinase</fullName>
        <ecNumber evidence="2">2.7.13.3</ecNumber>
    </recommendedName>
</protein>